<dbReference type="InterPro" id="IPR043502">
    <property type="entry name" value="DNA/RNA_pol_sf"/>
</dbReference>
<dbReference type="STRING" id="75913.A0A0K0FJJ7"/>
<keyword evidence="2" id="KW-0808">Transferase</keyword>
<evidence type="ECO:0000256" key="4">
    <source>
        <dbReference type="ARBA" id="ARBA00022722"/>
    </source>
</evidence>
<keyword evidence="10" id="KW-1185">Reference proteome</keyword>
<keyword evidence="6" id="KW-0255">Endonuclease</keyword>
<dbReference type="InterPro" id="IPR041373">
    <property type="entry name" value="RT_RNaseH"/>
</dbReference>
<keyword evidence="7" id="KW-0378">Hydrolase</keyword>
<sequence length="113" mass="12880">MVKSFNQIKSMLAELLLISDASDIAVGGSLNQVWNSYIKTIKLLGFFSRTLNSHQQLYPMEEKEGLSLIIGTKKYDLWLSRRKFHIVVDNKALFHILSSRKGTSKTASHRLAR</sequence>
<organism evidence="10 11">
    <name type="scientific">Strongyloides venezuelensis</name>
    <name type="common">Threadworm</name>
    <dbReference type="NCBI Taxonomy" id="75913"/>
    <lineage>
        <taxon>Eukaryota</taxon>
        <taxon>Metazoa</taxon>
        <taxon>Ecdysozoa</taxon>
        <taxon>Nematoda</taxon>
        <taxon>Chromadorea</taxon>
        <taxon>Rhabditida</taxon>
        <taxon>Tylenchina</taxon>
        <taxon>Panagrolaimomorpha</taxon>
        <taxon>Strongyloidoidea</taxon>
        <taxon>Strongyloididae</taxon>
        <taxon>Strongyloides</taxon>
    </lineage>
</organism>
<dbReference type="WBParaSite" id="SVE_0907200.1">
    <property type="protein sequence ID" value="SVE_0907200.1"/>
    <property type="gene ID" value="SVE_0907200"/>
</dbReference>
<dbReference type="GO" id="GO:0003964">
    <property type="term" value="F:RNA-directed DNA polymerase activity"/>
    <property type="evidence" value="ECO:0007669"/>
    <property type="project" value="UniProtKB-KW"/>
</dbReference>
<dbReference type="AlphaFoldDB" id="A0A0K0FJJ7"/>
<proteinExistence type="predicted"/>
<dbReference type="Pfam" id="PF17917">
    <property type="entry name" value="RT_RNaseH"/>
    <property type="match status" value="1"/>
</dbReference>
<evidence type="ECO:0000256" key="2">
    <source>
        <dbReference type="ARBA" id="ARBA00022679"/>
    </source>
</evidence>
<dbReference type="InterPro" id="IPR051320">
    <property type="entry name" value="Viral_Replic_Matur_Polypro"/>
</dbReference>
<keyword evidence="5" id="KW-0064">Aspartyl protease</keyword>
<accession>A0A0K0FJJ7</accession>
<keyword evidence="1" id="KW-0645">Protease</keyword>
<evidence type="ECO:0000256" key="7">
    <source>
        <dbReference type="ARBA" id="ARBA00022801"/>
    </source>
</evidence>
<evidence type="ECO:0000313" key="11">
    <source>
        <dbReference type="WBParaSite" id="SVE_0907200.1"/>
    </source>
</evidence>
<dbReference type="PANTHER" id="PTHR33064">
    <property type="entry name" value="POL PROTEIN"/>
    <property type="match status" value="1"/>
</dbReference>
<evidence type="ECO:0000256" key="8">
    <source>
        <dbReference type="ARBA" id="ARBA00022918"/>
    </source>
</evidence>
<keyword evidence="8" id="KW-0695">RNA-directed DNA polymerase</keyword>
<feature type="domain" description="Reverse transcriptase RNase H-like" evidence="9">
    <location>
        <begin position="15"/>
        <end position="107"/>
    </location>
</feature>
<dbReference type="PANTHER" id="PTHR33064:SF37">
    <property type="entry name" value="RIBONUCLEASE H"/>
    <property type="match status" value="1"/>
</dbReference>
<reference evidence="11" key="2">
    <citation type="submission" date="2015-08" db="UniProtKB">
        <authorList>
            <consortium name="WormBaseParasite"/>
        </authorList>
    </citation>
    <scope>IDENTIFICATION</scope>
</reference>
<evidence type="ECO:0000313" key="10">
    <source>
        <dbReference type="Proteomes" id="UP000035680"/>
    </source>
</evidence>
<keyword evidence="4" id="KW-0540">Nuclease</keyword>
<evidence type="ECO:0000256" key="1">
    <source>
        <dbReference type="ARBA" id="ARBA00022670"/>
    </source>
</evidence>
<dbReference type="GO" id="GO:0004190">
    <property type="term" value="F:aspartic-type endopeptidase activity"/>
    <property type="evidence" value="ECO:0007669"/>
    <property type="project" value="UniProtKB-KW"/>
</dbReference>
<dbReference type="GO" id="GO:0006508">
    <property type="term" value="P:proteolysis"/>
    <property type="evidence" value="ECO:0007669"/>
    <property type="project" value="UniProtKB-KW"/>
</dbReference>
<evidence type="ECO:0000256" key="3">
    <source>
        <dbReference type="ARBA" id="ARBA00022695"/>
    </source>
</evidence>
<evidence type="ECO:0000256" key="6">
    <source>
        <dbReference type="ARBA" id="ARBA00022759"/>
    </source>
</evidence>
<dbReference type="GO" id="GO:0004519">
    <property type="term" value="F:endonuclease activity"/>
    <property type="evidence" value="ECO:0007669"/>
    <property type="project" value="UniProtKB-KW"/>
</dbReference>
<dbReference type="Proteomes" id="UP000035680">
    <property type="component" value="Unassembled WGS sequence"/>
</dbReference>
<name>A0A0K0FJJ7_STRVS</name>
<reference evidence="10" key="1">
    <citation type="submission" date="2014-07" db="EMBL/GenBank/DDBJ databases">
        <authorList>
            <person name="Martin A.A"/>
            <person name="De Silva N."/>
        </authorList>
    </citation>
    <scope>NUCLEOTIDE SEQUENCE</scope>
</reference>
<evidence type="ECO:0000259" key="9">
    <source>
        <dbReference type="Pfam" id="PF17917"/>
    </source>
</evidence>
<protein>
    <submittedName>
        <fullName evidence="11">RT_RNaseH domain-containing protein</fullName>
    </submittedName>
</protein>
<keyword evidence="3" id="KW-0548">Nucleotidyltransferase</keyword>
<evidence type="ECO:0000256" key="5">
    <source>
        <dbReference type="ARBA" id="ARBA00022750"/>
    </source>
</evidence>
<dbReference type="SUPFAM" id="SSF56672">
    <property type="entry name" value="DNA/RNA polymerases"/>
    <property type="match status" value="1"/>
</dbReference>